<dbReference type="AlphaFoldDB" id="A0A6J7CR00"/>
<sequence>MNYRILIAVFSGLLLLIVIGLAVGEQGLPSAPVGVDTLPPSAP</sequence>
<evidence type="ECO:0000313" key="1">
    <source>
        <dbReference type="EMBL" id="CAB4859294.1"/>
    </source>
</evidence>
<dbReference type="EMBL" id="CAFBLG010000019">
    <property type="protein sequence ID" value="CAB4859294.1"/>
    <property type="molecule type" value="Genomic_DNA"/>
</dbReference>
<protein>
    <submittedName>
        <fullName evidence="1">Unannotated protein</fullName>
    </submittedName>
</protein>
<name>A0A6J7CR00_9ZZZZ</name>
<gene>
    <name evidence="1" type="ORF">UFOPK3295_00346</name>
</gene>
<accession>A0A6J7CR00</accession>
<reference evidence="1" key="1">
    <citation type="submission" date="2020-05" db="EMBL/GenBank/DDBJ databases">
        <authorList>
            <person name="Chiriac C."/>
            <person name="Salcher M."/>
            <person name="Ghai R."/>
            <person name="Kavagutti S V."/>
        </authorList>
    </citation>
    <scope>NUCLEOTIDE SEQUENCE</scope>
</reference>
<proteinExistence type="predicted"/>
<organism evidence="1">
    <name type="scientific">freshwater metagenome</name>
    <dbReference type="NCBI Taxonomy" id="449393"/>
    <lineage>
        <taxon>unclassified sequences</taxon>
        <taxon>metagenomes</taxon>
        <taxon>ecological metagenomes</taxon>
    </lineage>
</organism>